<dbReference type="RefSeq" id="WP_208151112.1">
    <property type="nucleotide sequence ID" value="NZ_JAGETV010000066.1"/>
</dbReference>
<evidence type="ECO:0000256" key="1">
    <source>
        <dbReference type="SAM" id="MobiDB-lite"/>
    </source>
</evidence>
<dbReference type="Proteomes" id="UP000664835">
    <property type="component" value="Unassembled WGS sequence"/>
</dbReference>
<keyword evidence="3" id="KW-1185">Reference proteome</keyword>
<evidence type="ECO:0008006" key="4">
    <source>
        <dbReference type="Google" id="ProtNLM"/>
    </source>
</evidence>
<protein>
    <recommendedName>
        <fullName evidence="4">Integrase</fullName>
    </recommendedName>
</protein>
<proteinExistence type="predicted"/>
<sequence length="47" mass="5445">MNKEERFSFHDIKAKGVSDHALHESGHKTESAKARYMRKTKEVEATK</sequence>
<organism evidence="2 3">
    <name type="scientific">Thiomicrorhabdus marina</name>
    <dbReference type="NCBI Taxonomy" id="2818442"/>
    <lineage>
        <taxon>Bacteria</taxon>
        <taxon>Pseudomonadati</taxon>
        <taxon>Pseudomonadota</taxon>
        <taxon>Gammaproteobacteria</taxon>
        <taxon>Thiotrichales</taxon>
        <taxon>Piscirickettsiaceae</taxon>
        <taxon>Thiomicrorhabdus</taxon>
    </lineage>
</organism>
<evidence type="ECO:0000313" key="3">
    <source>
        <dbReference type="Proteomes" id="UP000664835"/>
    </source>
</evidence>
<gene>
    <name evidence="2" type="ORF">J3998_13120</name>
</gene>
<name>A0ABS3Q8A5_9GAMM</name>
<evidence type="ECO:0000313" key="2">
    <source>
        <dbReference type="EMBL" id="MBO1928507.1"/>
    </source>
</evidence>
<reference evidence="2 3" key="1">
    <citation type="submission" date="2021-03" db="EMBL/GenBank/DDBJ databases">
        <title>Thiomicrorhabdus sp.nov.,novel sulfur-oxidizing bacteria isolated from coastal sediment.</title>
        <authorList>
            <person name="Liu X."/>
        </authorList>
    </citation>
    <scope>NUCLEOTIDE SEQUENCE [LARGE SCALE GENOMIC DNA]</scope>
    <source>
        <strain evidence="2 3">6S2-11</strain>
    </source>
</reference>
<comment type="caution">
    <text evidence="2">The sequence shown here is derived from an EMBL/GenBank/DDBJ whole genome shotgun (WGS) entry which is preliminary data.</text>
</comment>
<dbReference type="EMBL" id="JAGETV010000066">
    <property type="protein sequence ID" value="MBO1928507.1"/>
    <property type="molecule type" value="Genomic_DNA"/>
</dbReference>
<feature type="region of interest" description="Disordered" evidence="1">
    <location>
        <begin position="1"/>
        <end position="47"/>
    </location>
</feature>
<accession>A0ABS3Q8A5</accession>